<dbReference type="GO" id="GO:0046872">
    <property type="term" value="F:metal ion binding"/>
    <property type="evidence" value="ECO:0007669"/>
    <property type="project" value="UniProtKB-KW"/>
</dbReference>
<dbReference type="SUPFAM" id="SSF52009">
    <property type="entry name" value="Phosphohistidine domain"/>
    <property type="match status" value="1"/>
</dbReference>
<feature type="binding site" evidence="11">
    <location>
        <position position="454"/>
    </location>
    <ligand>
        <name>substrate</name>
    </ligand>
</feature>
<feature type="binding site" evidence="11">
    <location>
        <position position="613"/>
    </location>
    <ligand>
        <name>substrate</name>
    </ligand>
</feature>
<dbReference type="Pfam" id="PF00391">
    <property type="entry name" value="PEP-utilizers"/>
    <property type="match status" value="1"/>
</dbReference>
<keyword evidence="7 15" id="KW-0418">Kinase</keyword>
<evidence type="ECO:0000256" key="2">
    <source>
        <dbReference type="ARBA" id="ARBA00007837"/>
    </source>
</evidence>
<keyword evidence="16" id="KW-1185">Reference proteome</keyword>
<keyword evidence="15" id="KW-0670">Pyruvate</keyword>
<dbReference type="InterPro" id="IPR000121">
    <property type="entry name" value="PEP_util_C"/>
</dbReference>
<feature type="binding site" evidence="11">
    <location>
        <position position="635"/>
    </location>
    <ligand>
        <name>substrate</name>
    </ligand>
</feature>
<dbReference type="Gene3D" id="3.20.20.60">
    <property type="entry name" value="Phosphoenolpyruvate-binding domains"/>
    <property type="match status" value="1"/>
</dbReference>
<feature type="domain" description="PEP-utilising enzyme mobile" evidence="13">
    <location>
        <begin position="298"/>
        <end position="380"/>
    </location>
</feature>
<keyword evidence="8 12" id="KW-0460">Magnesium</keyword>
<evidence type="ECO:0000256" key="10">
    <source>
        <dbReference type="PIRSR" id="PIRSR000853-1"/>
    </source>
</evidence>
<evidence type="ECO:0000256" key="9">
    <source>
        <dbReference type="ARBA" id="ARBA00032883"/>
    </source>
</evidence>
<feature type="active site" description="Proton donor" evidence="10">
    <location>
        <position position="700"/>
    </location>
</feature>
<dbReference type="EMBL" id="JACHIR010000001">
    <property type="protein sequence ID" value="MBB5896084.1"/>
    <property type="molecule type" value="Genomic_DNA"/>
</dbReference>
<dbReference type="Gene3D" id="3.50.30.10">
    <property type="entry name" value="Phosphohistidine domain"/>
    <property type="match status" value="1"/>
</dbReference>
<evidence type="ECO:0000259" key="14">
    <source>
        <dbReference type="Pfam" id="PF02896"/>
    </source>
</evidence>
<evidence type="ECO:0000256" key="5">
    <source>
        <dbReference type="ARBA" id="ARBA00022679"/>
    </source>
</evidence>
<dbReference type="Proteomes" id="UP000585638">
    <property type="component" value="Unassembled WGS sequence"/>
</dbReference>
<comment type="caution">
    <text evidence="15">The sequence shown here is derived from an EMBL/GenBank/DDBJ whole genome shotgun (WGS) entry which is preliminary data.</text>
</comment>
<dbReference type="PROSITE" id="PS00370">
    <property type="entry name" value="PEP_ENZYMES_PHOS_SITE"/>
    <property type="match status" value="1"/>
</dbReference>
<dbReference type="PIRSF" id="PIRSF000853">
    <property type="entry name" value="PPDK"/>
    <property type="match status" value="1"/>
</dbReference>
<name>A0A7W9KP07_9PSEU</name>
<feature type="binding site" evidence="11">
    <location>
        <position position="637"/>
    </location>
    <ligand>
        <name>substrate</name>
    </ligand>
</feature>
<feature type="binding site" evidence="11">
    <location>
        <position position="636"/>
    </location>
    <ligand>
        <name>substrate</name>
    </ligand>
</feature>
<evidence type="ECO:0000256" key="1">
    <source>
        <dbReference type="ARBA" id="ARBA00001946"/>
    </source>
</evidence>
<dbReference type="InterPro" id="IPR036637">
    <property type="entry name" value="Phosphohistidine_dom_sf"/>
</dbReference>
<feature type="binding site" evidence="11">
    <location>
        <position position="509"/>
    </location>
    <ligand>
        <name>substrate</name>
    </ligand>
</feature>
<dbReference type="InterPro" id="IPR040442">
    <property type="entry name" value="Pyrv_kinase-like_dom_sf"/>
</dbReference>
<feature type="active site" description="Tele-phosphohistidine intermediate" evidence="10">
    <location>
        <position position="331"/>
    </location>
</feature>
<dbReference type="PANTHER" id="PTHR22931">
    <property type="entry name" value="PHOSPHOENOLPYRUVATE DIKINASE-RELATED"/>
    <property type="match status" value="1"/>
</dbReference>
<protein>
    <recommendedName>
        <fullName evidence="4">Pyruvate, phosphate dikinase</fullName>
        <ecNumber evidence="3">2.7.9.1</ecNumber>
    </recommendedName>
    <alternativeName>
        <fullName evidence="9">Pyruvate, orthophosphate dikinase</fullName>
    </alternativeName>
</protein>
<feature type="binding site" evidence="11">
    <location>
        <position position="634"/>
    </location>
    <ligand>
        <name>substrate</name>
    </ligand>
</feature>
<proteinExistence type="inferred from homology"/>
<evidence type="ECO:0000256" key="4">
    <source>
        <dbReference type="ARBA" id="ARBA00020138"/>
    </source>
</evidence>
<sequence length="748" mass="78620">MTLNDLAYRPPGFTLAADTSDWPVALHDGVQRLEQALDRGFGAPDMPLLLCAQATVGDAVLNIGLSKESLPGLTALLGSADAAEHAYGRLETALGQPPSPDPHHQLRSVVEGMVAAGADVEITSMVFGNSGVGSGTGLALSRHPESGEPGLFGWFLPNATGVAVADAVAGTDVTDLSALTAEWVTELAAVTRSLERVRRDMCEIQFVVEHGRLWILDSRPAPRSAAGAFRVAKRLADDGIVTEDEMVGLVTGEQLTSLLFAQARPGQHSPAVATGQGVSPGIASGPAVFDAERARARPGSVLVLPETTPADMEGMLTTAGILTARGGSSSHAAVVARGVGVPCVCAAAGITIDLPGAKFRTAAGISVHEGEFITIDGATGTIHLGQTAAGESEVLRHLETPLPVEERSELVAAVDAVLGHADRLRRLEIRANADTAADAARARAFGATGIGLCRTEHLFLGARSSLVADLVRARTAPERNAVLAVMTRIHHGELVEVFAAMSGLPVTVRLLDPPLHEFVPDHAERETNPMLGRRGVRLGLTVAGLFAAQARAVAEAALTVRERGGDPRPEIMIPFVSTERELRPLRTEIETALAEVFAAHGESMEIPIGTMIELPRAALTADALARHADFFSFGTNDLTQTTWGMSRDDAESTFLRDYVDRGVVEDSPFGTYDQAGVGQLVATALRRGHAARADLVTGVCGEHAQLPEAVARFHDDGVDYLSCSPFAVPAARLEAARAALHHRTRSLP</sequence>
<dbReference type="PANTHER" id="PTHR22931:SF9">
    <property type="entry name" value="PYRUVATE, PHOSPHATE DIKINASE 1, CHLOROPLASTIC"/>
    <property type="match status" value="1"/>
</dbReference>
<evidence type="ECO:0000256" key="8">
    <source>
        <dbReference type="ARBA" id="ARBA00022842"/>
    </source>
</evidence>
<dbReference type="InterPro" id="IPR018274">
    <property type="entry name" value="PEP_util_AS"/>
</dbReference>
<evidence type="ECO:0000313" key="15">
    <source>
        <dbReference type="EMBL" id="MBB5896084.1"/>
    </source>
</evidence>
<dbReference type="Pfam" id="PF02896">
    <property type="entry name" value="PEP-utilizers_C"/>
    <property type="match status" value="1"/>
</dbReference>
<keyword evidence="5 15" id="KW-0808">Transferase</keyword>
<feature type="binding site" evidence="12">
    <location>
        <position position="613"/>
    </location>
    <ligand>
        <name>Mg(2+)</name>
        <dbReference type="ChEBI" id="CHEBI:18420"/>
    </ligand>
</feature>
<organism evidence="15 16">
    <name type="scientific">Kutzneria kofuensis</name>
    <dbReference type="NCBI Taxonomy" id="103725"/>
    <lineage>
        <taxon>Bacteria</taxon>
        <taxon>Bacillati</taxon>
        <taxon>Actinomycetota</taxon>
        <taxon>Actinomycetes</taxon>
        <taxon>Pseudonocardiales</taxon>
        <taxon>Pseudonocardiaceae</taxon>
        <taxon>Kutzneria</taxon>
    </lineage>
</organism>
<evidence type="ECO:0000256" key="7">
    <source>
        <dbReference type="ARBA" id="ARBA00022777"/>
    </source>
</evidence>
<dbReference type="SUPFAM" id="SSF51621">
    <property type="entry name" value="Phosphoenolpyruvate/pyruvate domain"/>
    <property type="match status" value="1"/>
</dbReference>
<dbReference type="Gene3D" id="3.30.470.20">
    <property type="entry name" value="ATP-grasp fold, B domain"/>
    <property type="match status" value="1"/>
</dbReference>
<comment type="similarity">
    <text evidence="2">Belongs to the PEP-utilizing enzyme family.</text>
</comment>
<dbReference type="InterPro" id="IPR015813">
    <property type="entry name" value="Pyrv/PenolPyrv_kinase-like_dom"/>
</dbReference>
<dbReference type="AlphaFoldDB" id="A0A7W9KP07"/>
<dbReference type="InterPro" id="IPR010121">
    <property type="entry name" value="Pyruvate_phosphate_dikinase"/>
</dbReference>
<dbReference type="InterPro" id="IPR008279">
    <property type="entry name" value="PEP-util_enz_mobile_dom"/>
</dbReference>
<evidence type="ECO:0000256" key="6">
    <source>
        <dbReference type="ARBA" id="ARBA00022723"/>
    </source>
</evidence>
<reference evidence="15 16" key="1">
    <citation type="submission" date="2020-08" db="EMBL/GenBank/DDBJ databases">
        <title>Sequencing the genomes of 1000 actinobacteria strains.</title>
        <authorList>
            <person name="Klenk H.-P."/>
        </authorList>
    </citation>
    <scope>NUCLEOTIDE SEQUENCE [LARGE SCALE GENOMIC DNA]</scope>
    <source>
        <strain evidence="15 16">DSM 43851</strain>
    </source>
</reference>
<dbReference type="GO" id="GO:0016301">
    <property type="term" value="F:kinase activity"/>
    <property type="evidence" value="ECO:0007669"/>
    <property type="project" value="UniProtKB-KW"/>
</dbReference>
<evidence type="ECO:0000313" key="16">
    <source>
        <dbReference type="Proteomes" id="UP000585638"/>
    </source>
</evidence>
<evidence type="ECO:0000256" key="3">
    <source>
        <dbReference type="ARBA" id="ARBA00011994"/>
    </source>
</evidence>
<dbReference type="GO" id="GO:0050242">
    <property type="term" value="F:pyruvate, phosphate dikinase activity"/>
    <property type="evidence" value="ECO:0007669"/>
    <property type="project" value="UniProtKB-EC"/>
</dbReference>
<evidence type="ECO:0000256" key="12">
    <source>
        <dbReference type="PIRSR" id="PIRSR000853-3"/>
    </source>
</evidence>
<comment type="cofactor">
    <cofactor evidence="1 12">
        <name>Mg(2+)</name>
        <dbReference type="ChEBI" id="CHEBI:18420"/>
    </cofactor>
</comment>
<keyword evidence="6 12" id="KW-0479">Metal-binding</keyword>
<dbReference type="Gene3D" id="1.10.189.10">
    <property type="entry name" value="Pyruvate Phosphate Dikinase, domain 2"/>
    <property type="match status" value="1"/>
</dbReference>
<feature type="binding site" evidence="12">
    <location>
        <position position="637"/>
    </location>
    <ligand>
        <name>Mg(2+)</name>
        <dbReference type="ChEBI" id="CHEBI:18420"/>
    </ligand>
</feature>
<accession>A0A7W9KP07</accession>
<gene>
    <name evidence="15" type="ORF">BJ998_007280</name>
</gene>
<dbReference type="EC" id="2.7.9.1" evidence="3"/>
<dbReference type="SUPFAM" id="SSF56059">
    <property type="entry name" value="Glutathione synthetase ATP-binding domain-like"/>
    <property type="match status" value="1"/>
</dbReference>
<feature type="domain" description="PEP-utilising enzyme C-terminal" evidence="14">
    <location>
        <begin position="421"/>
        <end position="738"/>
    </location>
</feature>
<dbReference type="RefSeq" id="WP_184867793.1">
    <property type="nucleotide sequence ID" value="NZ_BAAAWY010000035.1"/>
</dbReference>
<evidence type="ECO:0000259" key="13">
    <source>
        <dbReference type="Pfam" id="PF00391"/>
    </source>
</evidence>
<evidence type="ECO:0000256" key="11">
    <source>
        <dbReference type="PIRSR" id="PIRSR000853-2"/>
    </source>
</evidence>